<dbReference type="GO" id="GO:0005737">
    <property type="term" value="C:cytoplasm"/>
    <property type="evidence" value="ECO:0007669"/>
    <property type="project" value="UniProtKB-SubCell"/>
</dbReference>
<keyword evidence="7 10" id="KW-0235">DNA replication</keyword>
<dbReference type="InterPro" id="IPR022634">
    <property type="entry name" value="DNA_polIII_beta_N"/>
</dbReference>
<evidence type="ECO:0000256" key="9">
    <source>
        <dbReference type="ARBA" id="ARBA00023125"/>
    </source>
</evidence>
<protein>
    <recommendedName>
        <fullName evidence="3 10">Beta sliding clamp</fullName>
    </recommendedName>
</protein>
<organism evidence="14 15">
    <name type="scientific">Candidatus Anaerobiospirillum merdipullorum</name>
    <dbReference type="NCBI Taxonomy" id="2838450"/>
    <lineage>
        <taxon>Bacteria</taxon>
        <taxon>Pseudomonadati</taxon>
        <taxon>Pseudomonadota</taxon>
        <taxon>Gammaproteobacteria</taxon>
        <taxon>Aeromonadales</taxon>
        <taxon>Succinivibrionaceae</taxon>
        <taxon>Anaerobiospirillum</taxon>
    </lineage>
</organism>
<dbReference type="NCBIfam" id="TIGR00663">
    <property type="entry name" value="dnan"/>
    <property type="match status" value="1"/>
</dbReference>
<dbReference type="GO" id="GO:0008408">
    <property type="term" value="F:3'-5' exonuclease activity"/>
    <property type="evidence" value="ECO:0007669"/>
    <property type="project" value="InterPro"/>
</dbReference>
<reference evidence="14" key="2">
    <citation type="submission" date="2021-04" db="EMBL/GenBank/DDBJ databases">
        <authorList>
            <person name="Gilroy R."/>
        </authorList>
    </citation>
    <scope>NUCLEOTIDE SEQUENCE</scope>
    <source>
        <strain evidence="14">687</strain>
    </source>
</reference>
<evidence type="ECO:0000256" key="1">
    <source>
        <dbReference type="ARBA" id="ARBA00004496"/>
    </source>
</evidence>
<keyword evidence="9" id="KW-0238">DNA-binding</keyword>
<evidence type="ECO:0000313" key="14">
    <source>
        <dbReference type="EMBL" id="MBU3827078.1"/>
    </source>
</evidence>
<evidence type="ECO:0000256" key="6">
    <source>
        <dbReference type="ARBA" id="ARBA00022695"/>
    </source>
</evidence>
<dbReference type="CDD" id="cd00140">
    <property type="entry name" value="beta_clamp"/>
    <property type="match status" value="1"/>
</dbReference>
<evidence type="ECO:0000259" key="11">
    <source>
        <dbReference type="Pfam" id="PF00712"/>
    </source>
</evidence>
<keyword evidence="8 10" id="KW-0239">DNA-directed DNA polymerase</keyword>
<accession>A0A9E2KP35</accession>
<evidence type="ECO:0000256" key="5">
    <source>
        <dbReference type="ARBA" id="ARBA00022679"/>
    </source>
</evidence>
<dbReference type="InterPro" id="IPR046938">
    <property type="entry name" value="DNA_clamp_sf"/>
</dbReference>
<evidence type="ECO:0000256" key="2">
    <source>
        <dbReference type="ARBA" id="ARBA00010752"/>
    </source>
</evidence>
<feature type="domain" description="DNA polymerase III beta sliding clamp N-terminal" evidence="11">
    <location>
        <begin position="1"/>
        <end position="126"/>
    </location>
</feature>
<dbReference type="GO" id="GO:0003887">
    <property type="term" value="F:DNA-directed DNA polymerase activity"/>
    <property type="evidence" value="ECO:0007669"/>
    <property type="project" value="UniProtKB-UniRule"/>
</dbReference>
<comment type="similarity">
    <text evidence="2 10">Belongs to the beta sliding clamp family.</text>
</comment>
<dbReference type="Gene3D" id="3.70.10.10">
    <property type="match status" value="1"/>
</dbReference>
<evidence type="ECO:0000256" key="10">
    <source>
        <dbReference type="PIRNR" id="PIRNR000804"/>
    </source>
</evidence>
<name>A0A9E2KP35_9GAMM</name>
<evidence type="ECO:0000259" key="12">
    <source>
        <dbReference type="Pfam" id="PF02767"/>
    </source>
</evidence>
<dbReference type="GO" id="GO:0006271">
    <property type="term" value="P:DNA strand elongation involved in DNA replication"/>
    <property type="evidence" value="ECO:0007669"/>
    <property type="project" value="TreeGrafter"/>
</dbReference>
<comment type="subcellular location">
    <subcellularLocation>
        <location evidence="1 10">Cytoplasm</location>
    </subcellularLocation>
</comment>
<evidence type="ECO:0000256" key="4">
    <source>
        <dbReference type="ARBA" id="ARBA00022490"/>
    </source>
</evidence>
<evidence type="ECO:0000313" key="15">
    <source>
        <dbReference type="Proteomes" id="UP000824150"/>
    </source>
</evidence>
<proteinExistence type="inferred from homology"/>
<dbReference type="InterPro" id="IPR022637">
    <property type="entry name" value="DNA_polIII_beta_cen"/>
</dbReference>
<dbReference type="Pfam" id="PF02768">
    <property type="entry name" value="DNA_pol3_beta_3"/>
    <property type="match status" value="1"/>
</dbReference>
<keyword evidence="6 10" id="KW-0548">Nucleotidyltransferase</keyword>
<dbReference type="Gene3D" id="3.10.150.10">
    <property type="entry name" value="DNA Polymerase III, subunit A, domain 2"/>
    <property type="match status" value="1"/>
</dbReference>
<dbReference type="Proteomes" id="UP000824150">
    <property type="component" value="Unassembled WGS sequence"/>
</dbReference>
<dbReference type="SUPFAM" id="SSF55979">
    <property type="entry name" value="DNA clamp"/>
    <property type="match status" value="3"/>
</dbReference>
<keyword evidence="5 10" id="KW-0808">Transferase</keyword>
<evidence type="ECO:0000256" key="7">
    <source>
        <dbReference type="ARBA" id="ARBA00022705"/>
    </source>
</evidence>
<feature type="domain" description="DNA polymerase III beta sliding clamp C-terminal" evidence="13">
    <location>
        <begin position="255"/>
        <end position="362"/>
    </location>
</feature>
<dbReference type="AlphaFoldDB" id="A0A9E2KP35"/>
<dbReference type="PANTHER" id="PTHR30478:SF0">
    <property type="entry name" value="BETA SLIDING CLAMP"/>
    <property type="match status" value="1"/>
</dbReference>
<evidence type="ECO:0000259" key="13">
    <source>
        <dbReference type="Pfam" id="PF02768"/>
    </source>
</evidence>
<dbReference type="EMBL" id="JAHLFG010000066">
    <property type="protein sequence ID" value="MBU3827078.1"/>
    <property type="molecule type" value="Genomic_DNA"/>
</dbReference>
<dbReference type="PANTHER" id="PTHR30478">
    <property type="entry name" value="DNA POLYMERASE III SUBUNIT BETA"/>
    <property type="match status" value="1"/>
</dbReference>
<dbReference type="PIRSF" id="PIRSF000804">
    <property type="entry name" value="DNA_pol_III_b"/>
    <property type="match status" value="1"/>
</dbReference>
<reference evidence="14" key="1">
    <citation type="journal article" date="2021" name="PeerJ">
        <title>Extensive microbial diversity within the chicken gut microbiome revealed by metagenomics and culture.</title>
        <authorList>
            <person name="Gilroy R."/>
            <person name="Ravi A."/>
            <person name="Getino M."/>
            <person name="Pursley I."/>
            <person name="Horton D.L."/>
            <person name="Alikhan N.F."/>
            <person name="Baker D."/>
            <person name="Gharbi K."/>
            <person name="Hall N."/>
            <person name="Watson M."/>
            <person name="Adriaenssens E.M."/>
            <person name="Foster-Nyarko E."/>
            <person name="Jarju S."/>
            <person name="Secka A."/>
            <person name="Antonio M."/>
            <person name="Oren A."/>
            <person name="Chaudhuri R.R."/>
            <person name="La Ragione R."/>
            <person name="Hildebrand F."/>
            <person name="Pallen M.J."/>
        </authorList>
    </citation>
    <scope>NUCLEOTIDE SEQUENCE</scope>
    <source>
        <strain evidence="14">687</strain>
    </source>
</reference>
<dbReference type="GO" id="GO:0009360">
    <property type="term" value="C:DNA polymerase III complex"/>
    <property type="evidence" value="ECO:0007669"/>
    <property type="project" value="InterPro"/>
</dbReference>
<sequence length="381" mass="42117">MEFSAPLATFIKPLQNICAIASVAAANSDDISQNVVLTVKDGTLTMRATNYRIELSYTVPVSTITDGEILVLASKLRDTLSKLPQSSLVSFVCQDDGDDLTADLTVSTGQTTYKIRTRSAENFPDFDAAHEDVEQVIAIEQGKFRRIIERSLFCISQEEFREYLRGMRLEVEDDLLTVFTSDGHRMAMLETTLSKPLAGNYGVTLIRPCAAELYKILENSDEVIELSFTKNTVSTVCNGFKLSSKLLICNFPNVRSVLPRDIKSAITVNRTEMKSEISKVAVLSSKRINGVNLVFADGFLNLRSENSEHEVATSQMPINYQGTPADVTLNASYVNEVLAAMDCEEVVFNFSQPIINALITPADEGPDSKLHTRYIISRVVV</sequence>
<evidence type="ECO:0000256" key="3">
    <source>
        <dbReference type="ARBA" id="ARBA00021035"/>
    </source>
</evidence>
<dbReference type="GO" id="GO:0003677">
    <property type="term" value="F:DNA binding"/>
    <property type="evidence" value="ECO:0007669"/>
    <property type="project" value="UniProtKB-UniRule"/>
</dbReference>
<feature type="domain" description="DNA polymerase III beta sliding clamp central" evidence="12">
    <location>
        <begin position="139"/>
        <end position="253"/>
    </location>
</feature>
<comment type="caution">
    <text evidence="14">The sequence shown here is derived from an EMBL/GenBank/DDBJ whole genome shotgun (WGS) entry which is preliminary data.</text>
</comment>
<dbReference type="InterPro" id="IPR001001">
    <property type="entry name" value="DNA_polIII_beta"/>
</dbReference>
<dbReference type="SMART" id="SM00480">
    <property type="entry name" value="POL3Bc"/>
    <property type="match status" value="1"/>
</dbReference>
<comment type="function">
    <text evidence="10">Confers DNA tethering and processivity to DNA polymerases and other proteins. Acts as a clamp, forming a ring around DNA (a reaction catalyzed by the clamp-loading complex) which diffuses in an ATP-independent manner freely and bidirectionally along dsDNA. Initially characterized for its ability to contact the catalytic subunit of DNA polymerase III (Pol III), a complex, multichain enzyme responsible for most of the replicative synthesis in bacteria; Pol III exhibits 3'-5' exonuclease proofreading activity. The beta chain is required for initiation of replication as well as for processivity of DNA replication.</text>
</comment>
<comment type="subunit">
    <text evidence="10">Forms a ring-shaped head-to-tail homodimer around DNA.</text>
</comment>
<dbReference type="Pfam" id="PF02767">
    <property type="entry name" value="DNA_pol3_beta_2"/>
    <property type="match status" value="1"/>
</dbReference>
<keyword evidence="4 10" id="KW-0963">Cytoplasm</keyword>
<evidence type="ECO:0000256" key="8">
    <source>
        <dbReference type="ARBA" id="ARBA00022932"/>
    </source>
</evidence>
<dbReference type="InterPro" id="IPR022635">
    <property type="entry name" value="DNA_polIII_beta_C"/>
</dbReference>
<gene>
    <name evidence="14" type="primary">dnaN</name>
    <name evidence="14" type="ORF">IAA31_06270</name>
</gene>
<dbReference type="Pfam" id="PF00712">
    <property type="entry name" value="DNA_pol3_beta"/>
    <property type="match status" value="1"/>
</dbReference>